<reference evidence="2" key="1">
    <citation type="submission" date="2020-11" db="EMBL/GenBank/DDBJ databases">
        <title>Adaptations for nitrogen fixation in a non-lichenized fungal sporocarp promotes dispersal by wood-feeding termites.</title>
        <authorList>
            <consortium name="DOE Joint Genome Institute"/>
            <person name="Koch R.A."/>
            <person name="Yoon G."/>
            <person name="Arayal U."/>
            <person name="Lail K."/>
            <person name="Amirebrahimi M."/>
            <person name="Labutti K."/>
            <person name="Lipzen A."/>
            <person name="Riley R."/>
            <person name="Barry K."/>
            <person name="Henrissat B."/>
            <person name="Grigoriev I.V."/>
            <person name="Herr J.R."/>
            <person name="Aime M.C."/>
        </authorList>
    </citation>
    <scope>NUCLEOTIDE SEQUENCE</scope>
    <source>
        <strain evidence="2">MCA 3950</strain>
    </source>
</reference>
<dbReference type="Proteomes" id="UP000812287">
    <property type="component" value="Unassembled WGS sequence"/>
</dbReference>
<proteinExistence type="predicted"/>
<evidence type="ECO:0000256" key="1">
    <source>
        <dbReference type="SAM" id="MobiDB-lite"/>
    </source>
</evidence>
<dbReference type="GeneID" id="66113132"/>
<dbReference type="EMBL" id="MU250524">
    <property type="protein sequence ID" value="KAG7451875.1"/>
    <property type="molecule type" value="Genomic_DNA"/>
</dbReference>
<sequence length="152" mass="16936">MKAMFQGKKNPVKTRPYDLRAEVPAKVGIAECVIDVIASVEGFIHGHFQKEGGREYPRLPEQFPASEQPREDTVSWERHISKVDYDGLGMFRAFNFRGVQPNTFNEGTISYDSGEGVSGNIRMLWGLLDGFGRRLIPKAGEPVRLNEPSPGG</sequence>
<dbReference type="RefSeq" id="XP_043045375.1">
    <property type="nucleotide sequence ID" value="XM_043190835.1"/>
</dbReference>
<feature type="region of interest" description="Disordered" evidence="1">
    <location>
        <begin position="54"/>
        <end position="73"/>
    </location>
</feature>
<protein>
    <submittedName>
        <fullName evidence="2">Uncharacterized protein</fullName>
    </submittedName>
</protein>
<evidence type="ECO:0000313" key="2">
    <source>
        <dbReference type="EMBL" id="KAG7451875.1"/>
    </source>
</evidence>
<keyword evidence="3" id="KW-1185">Reference proteome</keyword>
<evidence type="ECO:0000313" key="3">
    <source>
        <dbReference type="Proteomes" id="UP000812287"/>
    </source>
</evidence>
<comment type="caution">
    <text evidence="2">The sequence shown here is derived from an EMBL/GenBank/DDBJ whole genome shotgun (WGS) entry which is preliminary data.</text>
</comment>
<accession>A0A9P7W4M3</accession>
<dbReference type="AlphaFoldDB" id="A0A9P7W4M3"/>
<gene>
    <name evidence="2" type="ORF">BT62DRAFT_999608</name>
</gene>
<organism evidence="2 3">
    <name type="scientific">Guyanagaster necrorhizus</name>
    <dbReference type="NCBI Taxonomy" id="856835"/>
    <lineage>
        <taxon>Eukaryota</taxon>
        <taxon>Fungi</taxon>
        <taxon>Dikarya</taxon>
        <taxon>Basidiomycota</taxon>
        <taxon>Agaricomycotina</taxon>
        <taxon>Agaricomycetes</taxon>
        <taxon>Agaricomycetidae</taxon>
        <taxon>Agaricales</taxon>
        <taxon>Marasmiineae</taxon>
        <taxon>Physalacriaceae</taxon>
        <taxon>Guyanagaster</taxon>
    </lineage>
</organism>
<name>A0A9P7W4M3_9AGAR</name>